<dbReference type="Gene3D" id="3.40.50.300">
    <property type="entry name" value="P-loop containing nucleotide triphosphate hydrolases"/>
    <property type="match status" value="1"/>
</dbReference>
<keyword evidence="1" id="KW-0813">Transport</keyword>
<keyword evidence="6" id="KW-1185">Reference proteome</keyword>
<dbReference type="GO" id="GO:0005524">
    <property type="term" value="F:ATP binding"/>
    <property type="evidence" value="ECO:0007669"/>
    <property type="project" value="UniProtKB-KW"/>
</dbReference>
<dbReference type="Pfam" id="PF00005">
    <property type="entry name" value="ABC_tran"/>
    <property type="match status" value="1"/>
</dbReference>
<keyword evidence="3 5" id="KW-0067">ATP-binding</keyword>
<keyword evidence="2" id="KW-0547">Nucleotide-binding</keyword>
<dbReference type="RefSeq" id="WP_313793874.1">
    <property type="nucleotide sequence ID" value="NZ_CP102453.1"/>
</dbReference>
<dbReference type="EMBL" id="CP102453">
    <property type="protein sequence ID" value="UUX34371.1"/>
    <property type="molecule type" value="Genomic_DNA"/>
</dbReference>
<reference evidence="5 6" key="1">
    <citation type="submission" date="2022-08" db="EMBL/GenBank/DDBJ databases">
        <title>Aerococcaceae sp. nov isolated from spoiled eye mask.</title>
        <authorList>
            <person name="Zhou G."/>
            <person name="Xie X.-B."/>
            <person name="Shi Q.-S."/>
            <person name="Wang Y.-S."/>
            <person name="Wen X."/>
            <person name="Peng H."/>
            <person name="Yang X.-J."/>
            <person name="Tao H.-B."/>
            <person name="Huang X.-M."/>
        </authorList>
    </citation>
    <scope>NUCLEOTIDE SEQUENCE [LARGE SCALE GENOMIC DNA]</scope>
    <source>
        <strain evidence="6">DM20194951</strain>
    </source>
</reference>
<proteinExistence type="predicted"/>
<evidence type="ECO:0000313" key="6">
    <source>
        <dbReference type="Proteomes" id="UP001315967"/>
    </source>
</evidence>
<dbReference type="InterPro" id="IPR003593">
    <property type="entry name" value="AAA+_ATPase"/>
</dbReference>
<sequence>MSIINIENIQKSFGQHQVLKDVTFAITQPGIYALVGPNGSGKSTLMNIMMNLIKSDSGKVELLGESNKNVQIFNRVSFLKDNTVLYPYLTGFDHLNYAAKAYGVNAAQVNQIVDKMGIQSYVHKRTGKYSLGMKQHLLIALCILNNPDVLIMDEPLNGLDPTSILSVRDLIKALGNDGKTILISSHILSEIDAVTRDVLFLKDGEVYVEKLSDSHAEDRYSEIYRDSLILNSGGE</sequence>
<evidence type="ECO:0000256" key="2">
    <source>
        <dbReference type="ARBA" id="ARBA00022741"/>
    </source>
</evidence>
<dbReference type="InterPro" id="IPR051782">
    <property type="entry name" value="ABC_Transporter_VariousFunc"/>
</dbReference>
<dbReference type="InterPro" id="IPR003439">
    <property type="entry name" value="ABC_transporter-like_ATP-bd"/>
</dbReference>
<gene>
    <name evidence="5" type="ORF">NRE15_01595</name>
</gene>
<evidence type="ECO:0000313" key="5">
    <source>
        <dbReference type="EMBL" id="UUX34371.1"/>
    </source>
</evidence>
<name>A0ABY5P6K7_9LACT</name>
<accession>A0ABY5P6K7</accession>
<dbReference type="SUPFAM" id="SSF52540">
    <property type="entry name" value="P-loop containing nucleoside triphosphate hydrolases"/>
    <property type="match status" value="1"/>
</dbReference>
<dbReference type="PANTHER" id="PTHR42939">
    <property type="entry name" value="ABC TRANSPORTER ATP-BINDING PROTEIN ALBC-RELATED"/>
    <property type="match status" value="1"/>
</dbReference>
<evidence type="ECO:0000256" key="1">
    <source>
        <dbReference type="ARBA" id="ARBA00022448"/>
    </source>
</evidence>
<feature type="domain" description="ABC transporter" evidence="4">
    <location>
        <begin position="4"/>
        <end position="228"/>
    </location>
</feature>
<dbReference type="PANTHER" id="PTHR42939:SF1">
    <property type="entry name" value="ABC TRANSPORTER ATP-BINDING PROTEIN ALBC-RELATED"/>
    <property type="match status" value="1"/>
</dbReference>
<protein>
    <submittedName>
        <fullName evidence="5">ATP-binding cassette domain-containing protein</fullName>
    </submittedName>
</protein>
<evidence type="ECO:0000259" key="4">
    <source>
        <dbReference type="PROSITE" id="PS50893"/>
    </source>
</evidence>
<dbReference type="InterPro" id="IPR027417">
    <property type="entry name" value="P-loop_NTPase"/>
</dbReference>
<organism evidence="5 6">
    <name type="scientific">Fundicoccus culcitae</name>
    <dbReference type="NCBI Taxonomy" id="2969821"/>
    <lineage>
        <taxon>Bacteria</taxon>
        <taxon>Bacillati</taxon>
        <taxon>Bacillota</taxon>
        <taxon>Bacilli</taxon>
        <taxon>Lactobacillales</taxon>
        <taxon>Aerococcaceae</taxon>
        <taxon>Fundicoccus</taxon>
    </lineage>
</organism>
<dbReference type="PROSITE" id="PS50893">
    <property type="entry name" value="ABC_TRANSPORTER_2"/>
    <property type="match status" value="1"/>
</dbReference>
<dbReference type="SMART" id="SM00382">
    <property type="entry name" value="AAA"/>
    <property type="match status" value="1"/>
</dbReference>
<dbReference type="Proteomes" id="UP001315967">
    <property type="component" value="Chromosome"/>
</dbReference>
<evidence type="ECO:0000256" key="3">
    <source>
        <dbReference type="ARBA" id="ARBA00022840"/>
    </source>
</evidence>